<evidence type="ECO:0008006" key="9">
    <source>
        <dbReference type="Google" id="ProtNLM"/>
    </source>
</evidence>
<keyword evidence="2" id="KW-1015">Disulfide bond</keyword>
<feature type="disulfide bond" evidence="2">
    <location>
        <begin position="555"/>
        <end position="564"/>
    </location>
</feature>
<feature type="domain" description="EGF-like" evidence="6">
    <location>
        <begin position="725"/>
        <end position="764"/>
    </location>
</feature>
<dbReference type="InterPro" id="IPR051830">
    <property type="entry name" value="NOTCH_homolog"/>
</dbReference>
<dbReference type="Gene3D" id="2.120.10.30">
    <property type="entry name" value="TolB, C-terminal domain"/>
    <property type="match status" value="3"/>
</dbReference>
<dbReference type="PANTHER" id="PTHR24033:SF151">
    <property type="entry name" value="NOTCH 2"/>
    <property type="match status" value="1"/>
</dbReference>
<keyword evidence="5" id="KW-0812">Transmembrane</keyword>
<keyword evidence="5" id="KW-0472">Membrane</keyword>
<keyword evidence="1" id="KW-0677">Repeat</keyword>
<dbReference type="PROSITE" id="PS50026">
    <property type="entry name" value="EGF_3"/>
    <property type="match status" value="4"/>
</dbReference>
<dbReference type="Gene3D" id="2.60.40.10">
    <property type="entry name" value="Immunoglobulins"/>
    <property type="match status" value="1"/>
</dbReference>
<keyword evidence="2" id="KW-0245">EGF-like domain</keyword>
<dbReference type="PANTHER" id="PTHR24033">
    <property type="entry name" value="EGF-LIKE DOMAIN-CONTAINING PROTEIN"/>
    <property type="match status" value="1"/>
</dbReference>
<dbReference type="PROSITE" id="PS50853">
    <property type="entry name" value="FN3"/>
    <property type="match status" value="1"/>
</dbReference>
<feature type="domain" description="Fibronectin type-III" evidence="7">
    <location>
        <begin position="431"/>
        <end position="529"/>
    </location>
</feature>
<feature type="compositionally biased region" description="Basic residues" evidence="4">
    <location>
        <begin position="1543"/>
        <end position="1567"/>
    </location>
</feature>
<dbReference type="PROSITE" id="PS01186">
    <property type="entry name" value="EGF_2"/>
    <property type="match status" value="3"/>
</dbReference>
<evidence type="ECO:0000259" key="7">
    <source>
        <dbReference type="PROSITE" id="PS50853"/>
    </source>
</evidence>
<feature type="domain" description="EGF-like" evidence="6">
    <location>
        <begin position="532"/>
        <end position="565"/>
    </location>
</feature>
<dbReference type="PROSITE" id="PS51125">
    <property type="entry name" value="NHL"/>
    <property type="match status" value="1"/>
</dbReference>
<evidence type="ECO:0000256" key="4">
    <source>
        <dbReference type="SAM" id="MobiDB-lite"/>
    </source>
</evidence>
<feature type="region of interest" description="Disordered" evidence="4">
    <location>
        <begin position="1492"/>
        <end position="1626"/>
    </location>
</feature>
<dbReference type="InterPro" id="IPR001258">
    <property type="entry name" value="NHL_repeat"/>
</dbReference>
<feature type="repeat" description="NHL" evidence="3">
    <location>
        <begin position="67"/>
        <end position="98"/>
    </location>
</feature>
<gene>
    <name evidence="8" type="ORF">PCOS0759_LOCUS2570</name>
</gene>
<feature type="transmembrane region" description="Helical" evidence="5">
    <location>
        <begin position="1421"/>
        <end position="1452"/>
    </location>
</feature>
<evidence type="ECO:0000313" key="8">
    <source>
        <dbReference type="EMBL" id="CAD9079338.1"/>
    </source>
</evidence>
<dbReference type="Gene3D" id="2.10.25.10">
    <property type="entry name" value="Laminin"/>
    <property type="match status" value="6"/>
</dbReference>
<evidence type="ECO:0000259" key="6">
    <source>
        <dbReference type="PROSITE" id="PS50026"/>
    </source>
</evidence>
<organism evidence="8">
    <name type="scientific">Percolomonas cosmopolitus</name>
    <dbReference type="NCBI Taxonomy" id="63605"/>
    <lineage>
        <taxon>Eukaryota</taxon>
        <taxon>Discoba</taxon>
        <taxon>Heterolobosea</taxon>
        <taxon>Tetramitia</taxon>
        <taxon>Eutetramitia</taxon>
        <taxon>Percolomonadidae</taxon>
        <taxon>Percolomonas</taxon>
    </lineage>
</organism>
<dbReference type="SMART" id="SM00181">
    <property type="entry name" value="EGF"/>
    <property type="match status" value="7"/>
</dbReference>
<evidence type="ECO:0000256" key="2">
    <source>
        <dbReference type="PROSITE-ProRule" id="PRU00076"/>
    </source>
</evidence>
<name>A0A7S1KMY9_9EUKA</name>
<protein>
    <recommendedName>
        <fullName evidence="9">GPS domain-containing protein</fullName>
    </recommendedName>
</protein>
<evidence type="ECO:0000256" key="1">
    <source>
        <dbReference type="ARBA" id="ARBA00022737"/>
    </source>
</evidence>
<feature type="compositionally biased region" description="Basic and acidic residues" evidence="4">
    <location>
        <begin position="1506"/>
        <end position="1516"/>
    </location>
</feature>
<dbReference type="InterPro" id="IPR000742">
    <property type="entry name" value="EGF"/>
</dbReference>
<proteinExistence type="predicted"/>
<sequence>MPRSTTIHSSHSKNPHLLALSIYFFVSYLFIQHIVHSCSIDNNIVQVSTYIGKAASGFVRGTKDVAEFTSLWGIAADSQGHLYVTDHGNCVMHKIDRSDPSNPESQSFMGSFCSASDGTTTTGTGIGAGNFKKGGDGAGLKDVVHSNTALGEFLYVVGYHNLRRIDISDPSNPILGYAGTAPFAGTSTNGAAEGSRGTGQLSTPSGLAAVTSDLGSGIFSEGSILVSNGANTNQIRVVTPTGDIQAWSGVEGGFGFPQNGDASAGGDTPLAVKGNDSPSFVGLQGVAFDENNNAYVCDVDVFGNAYLIRKITSDGFPFKPADRDHFLGGATAAHCDGEGAAVSLTNPQKIVRDSEGFFIFIDEYRIKRLTLTSSGEGRVSTLAGSSNNQISDGTGSGASFKNPRALTIFNNTIYVACDTHIRAVDFVAPSAPSAPTISSYNSTAVVVKFGNSQYDGGPLFYHYVYSLRRMDSNEVVQTHIAQYEKDATLSEFTFSGLTAGKVYRVFSQGVNRVGRSSESTHQEFTTPLYCYGISFDNSTVCSGHGTCLTEDSCSCQPSYSGDQCEIYSCYGTLSTNAGVCTGHGSCVATDDCQCLTPGIYGHQCQIVECWGVNSTEASVCSAHGTCADYNSCQCSTNYSERSCSYYSCYGKPYNTSDTASLCSGRGSCIAHDTCSCSTGYTGDECETFSCYGTPFASPSVCSGHGSCVTPNNCSCQPTYGGNECNDFTCFGVANSDAGVCSSHGSCVARDTCSCNAGHNGEQCELFECFGYLSNDTARVCSGHGTCTAPATCACAGGFDGNDCSSAVCYGKTGNSSCSGPGRGTCSGLNNCTCSTGVLGDECQFYTCFSILSTDPLVCSAHGSCLNVDFCSCDEGYTDAACENLICYGYSAAHPQVCSGHGSCTAFDQCICSGDYFGTYCNSTLYNSFIVTPVTGKHIATAFQFIAISYAFASTSGFTYKYYYLDPVSGDKMYVGSTTDNFFYPPVKGDDLFIGADIATSHGTAMINATVKVESLSNIQLGNKDALLLDTTQDYNLEKFYTRSCTSRDYATNLIYLKSSVDVAYECSNPLFSIEAIDYASYSSFERNLITSTSPQCSLDQLFRLNPSKRVISTIAQHAYILECISAHTKDPSYLISHLRQYIVTADSSSFTEDSLTSFVKTTSQIVDFLISPEGKNDKAQSLINSGHVTEILRQLPQKMESFIGLGTSFPSVISSTNMRMALAKNTLSQLTSTFSSYEIGTTKGALRITLPPNFVASPTTTTILSMRAVVFEYDTFQWKNFAPASNITSMILSLQVYSPLSTNPLDIQGLTDDNLVRLSIPGTYDISKIQKDASKDKYLFRCQTWNTDNEEWTEDGCSLVDSLSSGNRMTCDCAKISGLIGVGLRYYAAPSNSTDDSNDPDAPLPPGVVGSGALDFLMDNWMMLVGLLAALIVLVLISMCCMACCLMCCMCLTRSRSGSKQVQPVILDPHQLKGVHTTQAWDDVMDDNDDFSDLDSLSDDSSSNSDLEHMETERTTESSSSPHGDDQLDEEDKMKREEQRALEKKRRKEKERRRKIKEMKRMSRMIRKSSSGMPRKQRRRKASMTTSGRRNRRQRTEDEMRPDEVVQVERMKSVGDMDETPRDMNA</sequence>
<dbReference type="SUPFAM" id="SSF63825">
    <property type="entry name" value="YWTD domain"/>
    <property type="match status" value="1"/>
</dbReference>
<feature type="domain" description="EGF-like" evidence="6">
    <location>
        <begin position="654"/>
        <end position="686"/>
    </location>
</feature>
<dbReference type="SUPFAM" id="SSF49265">
    <property type="entry name" value="Fibronectin type III"/>
    <property type="match status" value="1"/>
</dbReference>
<dbReference type="EMBL" id="HBGD01003114">
    <property type="protein sequence ID" value="CAD9079338.1"/>
    <property type="molecule type" value="Transcribed_RNA"/>
</dbReference>
<dbReference type="InterPro" id="IPR011042">
    <property type="entry name" value="6-blade_b-propeller_TolB-like"/>
</dbReference>
<feature type="disulfide bond" evidence="2">
    <location>
        <begin position="676"/>
        <end position="685"/>
    </location>
</feature>
<feature type="compositionally biased region" description="Basic and acidic residues" evidence="4">
    <location>
        <begin position="1594"/>
        <end position="1626"/>
    </location>
</feature>
<feature type="disulfide bond" evidence="2">
    <location>
        <begin position="634"/>
        <end position="643"/>
    </location>
</feature>
<evidence type="ECO:0000256" key="5">
    <source>
        <dbReference type="SAM" id="Phobius"/>
    </source>
</evidence>
<keyword evidence="5" id="KW-1133">Transmembrane helix</keyword>
<comment type="caution">
    <text evidence="2">Lacks conserved residue(s) required for the propagation of feature annotation.</text>
</comment>
<dbReference type="InterPro" id="IPR036116">
    <property type="entry name" value="FN3_sf"/>
</dbReference>
<dbReference type="InterPro" id="IPR003961">
    <property type="entry name" value="FN3_dom"/>
</dbReference>
<dbReference type="CDD" id="cd00063">
    <property type="entry name" value="FN3"/>
    <property type="match status" value="1"/>
</dbReference>
<feature type="compositionally biased region" description="Basic and acidic residues" evidence="4">
    <location>
        <begin position="1532"/>
        <end position="1542"/>
    </location>
</feature>
<reference evidence="8" key="1">
    <citation type="submission" date="2021-01" db="EMBL/GenBank/DDBJ databases">
        <authorList>
            <person name="Corre E."/>
            <person name="Pelletier E."/>
            <person name="Niang G."/>
            <person name="Scheremetjew M."/>
            <person name="Finn R."/>
            <person name="Kale V."/>
            <person name="Holt S."/>
            <person name="Cochrane G."/>
            <person name="Meng A."/>
            <person name="Brown T."/>
            <person name="Cohen L."/>
        </authorList>
    </citation>
    <scope>NUCLEOTIDE SEQUENCE</scope>
    <source>
        <strain evidence="8">WS</strain>
    </source>
</reference>
<dbReference type="PROSITE" id="PS00022">
    <property type="entry name" value="EGF_1"/>
    <property type="match status" value="5"/>
</dbReference>
<dbReference type="Pfam" id="PF23106">
    <property type="entry name" value="EGF_Teneurin"/>
    <property type="match status" value="1"/>
</dbReference>
<feature type="disulfide bond" evidence="2">
    <location>
        <begin position="754"/>
        <end position="763"/>
    </location>
</feature>
<evidence type="ECO:0000256" key="3">
    <source>
        <dbReference type="PROSITE-ProRule" id="PRU00504"/>
    </source>
</evidence>
<accession>A0A7S1KMY9</accession>
<dbReference type="InterPro" id="IPR013783">
    <property type="entry name" value="Ig-like_fold"/>
</dbReference>
<feature type="domain" description="EGF-like" evidence="6">
    <location>
        <begin position="611"/>
        <end position="644"/>
    </location>
</feature>